<feature type="region of interest" description="Disordered" evidence="1">
    <location>
        <begin position="50"/>
        <end position="96"/>
    </location>
</feature>
<proteinExistence type="predicted"/>
<organism evidence="2 3">
    <name type="scientific">Rhynchophorus ferrugineus</name>
    <name type="common">Red palm weevil</name>
    <name type="synonym">Curculio ferrugineus</name>
    <dbReference type="NCBI Taxonomy" id="354439"/>
    <lineage>
        <taxon>Eukaryota</taxon>
        <taxon>Metazoa</taxon>
        <taxon>Ecdysozoa</taxon>
        <taxon>Arthropoda</taxon>
        <taxon>Hexapoda</taxon>
        <taxon>Insecta</taxon>
        <taxon>Pterygota</taxon>
        <taxon>Neoptera</taxon>
        <taxon>Endopterygota</taxon>
        <taxon>Coleoptera</taxon>
        <taxon>Polyphaga</taxon>
        <taxon>Cucujiformia</taxon>
        <taxon>Curculionidae</taxon>
        <taxon>Dryophthorinae</taxon>
        <taxon>Rhynchophorus</taxon>
    </lineage>
</organism>
<keyword evidence="3" id="KW-1185">Reference proteome</keyword>
<reference evidence="2" key="1">
    <citation type="submission" date="2020-08" db="EMBL/GenBank/DDBJ databases">
        <title>Genome sequencing and assembly of the red palm weevil Rhynchophorus ferrugineus.</title>
        <authorList>
            <person name="Dias G.B."/>
            <person name="Bergman C.M."/>
            <person name="Manee M."/>
        </authorList>
    </citation>
    <scope>NUCLEOTIDE SEQUENCE</scope>
    <source>
        <strain evidence="2">AA-2017</strain>
        <tissue evidence="2">Whole larva</tissue>
    </source>
</reference>
<name>A0A834MKA8_RHYFE</name>
<protein>
    <submittedName>
        <fullName evidence="2">Uncharacterized protein</fullName>
    </submittedName>
</protein>
<sequence>MYSIPRIISVSVRALFVQPNRYTDHAHIPPEINVIGRKATEPCEPYINSFVLSGPSPRRVSPPDKRRTVVPPPHPPSTTTTRSSQRRSDVSAIRIGSGRGTIGALAVAHGADRPEREPASGGGPLVSLLRFPI</sequence>
<comment type="caution">
    <text evidence="2">The sequence shown here is derived from an EMBL/GenBank/DDBJ whole genome shotgun (WGS) entry which is preliminary data.</text>
</comment>
<evidence type="ECO:0000256" key="1">
    <source>
        <dbReference type="SAM" id="MobiDB-lite"/>
    </source>
</evidence>
<dbReference type="Proteomes" id="UP000625711">
    <property type="component" value="Unassembled WGS sequence"/>
</dbReference>
<evidence type="ECO:0000313" key="3">
    <source>
        <dbReference type="Proteomes" id="UP000625711"/>
    </source>
</evidence>
<accession>A0A834MKA8</accession>
<gene>
    <name evidence="2" type="ORF">GWI33_006173</name>
</gene>
<evidence type="ECO:0000313" key="2">
    <source>
        <dbReference type="EMBL" id="KAF7286301.1"/>
    </source>
</evidence>
<dbReference type="EMBL" id="JAACXV010000030">
    <property type="protein sequence ID" value="KAF7286301.1"/>
    <property type="molecule type" value="Genomic_DNA"/>
</dbReference>
<dbReference type="AlphaFoldDB" id="A0A834MKA8"/>